<dbReference type="AlphaFoldDB" id="A0A9K3GZ14"/>
<comment type="caution">
    <text evidence="1">The sequence shown here is derived from an EMBL/GenBank/DDBJ whole genome shotgun (WGS) entry which is preliminary data.</text>
</comment>
<dbReference type="EMBL" id="MNCJ02000331">
    <property type="protein sequence ID" value="KAF5761035.1"/>
    <property type="molecule type" value="Genomic_DNA"/>
</dbReference>
<gene>
    <name evidence="1" type="ORF">HanXRQr2_Chr16g0760321</name>
</gene>
<accession>A0A9K3GZ14</accession>
<protein>
    <recommendedName>
        <fullName evidence="3">DUF295 domain-containing protein</fullName>
    </recommendedName>
</protein>
<dbReference type="Proteomes" id="UP000215914">
    <property type="component" value="Unassembled WGS sequence"/>
</dbReference>
<dbReference type="PANTHER" id="PTHR45463">
    <property type="entry name" value="OS09G0392200 PROTEIN"/>
    <property type="match status" value="1"/>
</dbReference>
<evidence type="ECO:0000313" key="1">
    <source>
        <dbReference type="EMBL" id="KAF5761035.1"/>
    </source>
</evidence>
<organism evidence="1 2">
    <name type="scientific">Helianthus annuus</name>
    <name type="common">Common sunflower</name>
    <dbReference type="NCBI Taxonomy" id="4232"/>
    <lineage>
        <taxon>Eukaryota</taxon>
        <taxon>Viridiplantae</taxon>
        <taxon>Streptophyta</taxon>
        <taxon>Embryophyta</taxon>
        <taxon>Tracheophyta</taxon>
        <taxon>Spermatophyta</taxon>
        <taxon>Magnoliopsida</taxon>
        <taxon>eudicotyledons</taxon>
        <taxon>Gunneridae</taxon>
        <taxon>Pentapetalae</taxon>
        <taxon>asterids</taxon>
        <taxon>campanulids</taxon>
        <taxon>Asterales</taxon>
        <taxon>Asteraceae</taxon>
        <taxon>Asteroideae</taxon>
        <taxon>Heliantheae alliance</taxon>
        <taxon>Heliantheae</taxon>
        <taxon>Helianthus</taxon>
    </lineage>
</organism>
<dbReference type="PANTHER" id="PTHR45463:SF8">
    <property type="entry name" value="OS09G0392200 PROTEIN"/>
    <property type="match status" value="1"/>
</dbReference>
<name>A0A9K3GZ14_HELAN</name>
<sequence>MVDIHSFMGKIYMLTVCGRIFEVGLDSKPTLTPLVMKNFPKRQLFRLEFVCSGKNLFVLDKVTAYLYEVYEIDLEKMEWVLKQNSTVDYGFFVGDIKSSAAINPDTWSGRGMKYMRVDYLNNLERSKLKGRLLIADMWYMNFPHDCVEVNTPQLQ</sequence>
<dbReference type="Gramene" id="mRNA:HanXRQr2_Chr16g0760321">
    <property type="protein sequence ID" value="CDS:HanXRQr2_Chr16g0760321.1"/>
    <property type="gene ID" value="HanXRQr2_Chr16g0760321"/>
</dbReference>
<keyword evidence="2" id="KW-1185">Reference proteome</keyword>
<reference evidence="1" key="2">
    <citation type="submission" date="2020-06" db="EMBL/GenBank/DDBJ databases">
        <title>Helianthus annuus Genome sequencing and assembly Release 2.</title>
        <authorList>
            <person name="Gouzy J."/>
            <person name="Langlade N."/>
            <person name="Munos S."/>
        </authorList>
    </citation>
    <scope>NUCLEOTIDE SEQUENCE</scope>
    <source>
        <tissue evidence="1">Leaves</tissue>
    </source>
</reference>
<evidence type="ECO:0000313" key="2">
    <source>
        <dbReference type="Proteomes" id="UP000215914"/>
    </source>
</evidence>
<proteinExistence type="predicted"/>
<reference evidence="1" key="1">
    <citation type="journal article" date="2017" name="Nature">
        <title>The sunflower genome provides insights into oil metabolism, flowering and Asterid evolution.</title>
        <authorList>
            <person name="Badouin H."/>
            <person name="Gouzy J."/>
            <person name="Grassa C.J."/>
            <person name="Murat F."/>
            <person name="Staton S.E."/>
            <person name="Cottret L."/>
            <person name="Lelandais-Briere C."/>
            <person name="Owens G.L."/>
            <person name="Carrere S."/>
            <person name="Mayjonade B."/>
            <person name="Legrand L."/>
            <person name="Gill N."/>
            <person name="Kane N.C."/>
            <person name="Bowers J.E."/>
            <person name="Hubner S."/>
            <person name="Bellec A."/>
            <person name="Berard A."/>
            <person name="Berges H."/>
            <person name="Blanchet N."/>
            <person name="Boniface M.C."/>
            <person name="Brunel D."/>
            <person name="Catrice O."/>
            <person name="Chaidir N."/>
            <person name="Claudel C."/>
            <person name="Donnadieu C."/>
            <person name="Faraut T."/>
            <person name="Fievet G."/>
            <person name="Helmstetter N."/>
            <person name="King M."/>
            <person name="Knapp S.J."/>
            <person name="Lai Z."/>
            <person name="Le Paslier M.C."/>
            <person name="Lippi Y."/>
            <person name="Lorenzon L."/>
            <person name="Mandel J.R."/>
            <person name="Marage G."/>
            <person name="Marchand G."/>
            <person name="Marquand E."/>
            <person name="Bret-Mestries E."/>
            <person name="Morien E."/>
            <person name="Nambeesan S."/>
            <person name="Nguyen T."/>
            <person name="Pegot-Espagnet P."/>
            <person name="Pouilly N."/>
            <person name="Raftis F."/>
            <person name="Sallet E."/>
            <person name="Schiex T."/>
            <person name="Thomas J."/>
            <person name="Vandecasteele C."/>
            <person name="Vares D."/>
            <person name="Vear F."/>
            <person name="Vautrin S."/>
            <person name="Crespi M."/>
            <person name="Mangin B."/>
            <person name="Burke J.M."/>
            <person name="Salse J."/>
            <person name="Munos S."/>
            <person name="Vincourt P."/>
            <person name="Rieseberg L.H."/>
            <person name="Langlade N.B."/>
        </authorList>
    </citation>
    <scope>NUCLEOTIDE SEQUENCE</scope>
    <source>
        <tissue evidence="1">Leaves</tissue>
    </source>
</reference>
<evidence type="ECO:0008006" key="3">
    <source>
        <dbReference type="Google" id="ProtNLM"/>
    </source>
</evidence>